<dbReference type="InterPro" id="IPR050178">
    <property type="entry name" value="AspA/AstE_fam"/>
</dbReference>
<keyword evidence="3" id="KW-0378">Hydrolase</keyword>
<evidence type="ECO:0000313" key="7">
    <source>
        <dbReference type="Proteomes" id="UP000568664"/>
    </source>
</evidence>
<dbReference type="GO" id="GO:0046872">
    <property type="term" value="F:metal ion binding"/>
    <property type="evidence" value="ECO:0007669"/>
    <property type="project" value="UniProtKB-KW"/>
</dbReference>
<evidence type="ECO:0000256" key="4">
    <source>
        <dbReference type="ARBA" id="ARBA00022833"/>
    </source>
</evidence>
<evidence type="ECO:0000256" key="2">
    <source>
        <dbReference type="ARBA" id="ARBA00022723"/>
    </source>
</evidence>
<evidence type="ECO:0000256" key="1">
    <source>
        <dbReference type="ARBA" id="ARBA00001947"/>
    </source>
</evidence>
<keyword evidence="4" id="KW-0862">Zinc</keyword>
<dbReference type="RefSeq" id="WP_169075905.1">
    <property type="nucleotide sequence ID" value="NZ_JABBXH010000004.1"/>
</dbReference>
<dbReference type="SUPFAM" id="SSF53187">
    <property type="entry name" value="Zn-dependent exopeptidases"/>
    <property type="match status" value="1"/>
</dbReference>
<dbReference type="GO" id="GO:0016788">
    <property type="term" value="F:hydrolase activity, acting on ester bonds"/>
    <property type="evidence" value="ECO:0007669"/>
    <property type="project" value="InterPro"/>
</dbReference>
<dbReference type="PANTHER" id="PTHR15162:SF7">
    <property type="entry name" value="SUCCINYLGLUTAMATE DESUCCINYLASE"/>
    <property type="match status" value="1"/>
</dbReference>
<dbReference type="InterPro" id="IPR055438">
    <property type="entry name" value="AstE_AspA_cat"/>
</dbReference>
<evidence type="ECO:0000256" key="3">
    <source>
        <dbReference type="ARBA" id="ARBA00022801"/>
    </source>
</evidence>
<name>A0A7Y0Q856_9GAMM</name>
<comment type="caution">
    <text evidence="6">The sequence shown here is derived from an EMBL/GenBank/DDBJ whole genome shotgun (WGS) entry which is preliminary data.</text>
</comment>
<comment type="cofactor">
    <cofactor evidence="1">
        <name>Zn(2+)</name>
        <dbReference type="ChEBI" id="CHEBI:29105"/>
    </cofactor>
</comment>
<feature type="domain" description="Succinylglutamate desuccinylase/Aspartoacylase catalytic" evidence="5">
    <location>
        <begin position="51"/>
        <end position="163"/>
    </location>
</feature>
<keyword evidence="2" id="KW-0479">Metal-binding</keyword>
<evidence type="ECO:0000259" key="5">
    <source>
        <dbReference type="Pfam" id="PF24827"/>
    </source>
</evidence>
<dbReference type="EMBL" id="JABBXH010000004">
    <property type="protein sequence ID" value="NMP32582.1"/>
    <property type="molecule type" value="Genomic_DNA"/>
</dbReference>
<reference evidence="6 7" key="1">
    <citation type="submission" date="2020-04" db="EMBL/GenBank/DDBJ databases">
        <title>Thalassotalea sp. M1531, isolated from the surface of marine red alga.</title>
        <authorList>
            <person name="Pang L."/>
            <person name="Lu D.-C."/>
        </authorList>
    </citation>
    <scope>NUCLEOTIDE SEQUENCE [LARGE SCALE GENOMIC DNA]</scope>
    <source>
        <strain evidence="6 7">M1531</strain>
    </source>
</reference>
<accession>A0A7Y0Q856</accession>
<keyword evidence="7" id="KW-1185">Reference proteome</keyword>
<sequence length="344" mass="38318">MTINYTKLEYFKNLTAEDIPDTPVAWLHSLSASTVIDFVQSDDLPWRVITTLLHGNEPSGFYAIHKLIKESAFSELSVNVRIVLGSIEAAQYKPEFTQRYLTDGMDINRCFGSNSLSQYYLRAQMLASSIRQVEPEAIVDLHNTSGDSPAFGVSCHQSHQHLSLTGLFCQSMIISHIRLGALMEQDFGCPVVTIECGGATKDSSHHLTYKGIVRYLNCEDKSNEELAFQVEVIYHPMRVRVVGNTSLAFANEAASYASVTLRADIEEVNFINNINGMHIGWVDANGLSNLELEEPQLHGKISDYFAVQDGKLVGDADLRIFMATSRTDIALNDCLFYIAKHQAI</sequence>
<dbReference type="Gene3D" id="3.40.630.10">
    <property type="entry name" value="Zn peptidases"/>
    <property type="match status" value="1"/>
</dbReference>
<dbReference type="Pfam" id="PF24827">
    <property type="entry name" value="AstE_AspA_cat"/>
    <property type="match status" value="1"/>
</dbReference>
<protein>
    <recommendedName>
        <fullName evidence="5">Succinylglutamate desuccinylase/Aspartoacylase catalytic domain-containing protein</fullName>
    </recommendedName>
</protein>
<gene>
    <name evidence="6" type="ORF">HII17_13530</name>
</gene>
<dbReference type="Proteomes" id="UP000568664">
    <property type="component" value="Unassembled WGS sequence"/>
</dbReference>
<organism evidence="6 7">
    <name type="scientific">Thalassotalea algicola</name>
    <dbReference type="NCBI Taxonomy" id="2716224"/>
    <lineage>
        <taxon>Bacteria</taxon>
        <taxon>Pseudomonadati</taxon>
        <taxon>Pseudomonadota</taxon>
        <taxon>Gammaproteobacteria</taxon>
        <taxon>Alteromonadales</taxon>
        <taxon>Colwelliaceae</taxon>
        <taxon>Thalassotalea</taxon>
    </lineage>
</organism>
<evidence type="ECO:0000313" key="6">
    <source>
        <dbReference type="EMBL" id="NMP32582.1"/>
    </source>
</evidence>
<dbReference type="AlphaFoldDB" id="A0A7Y0Q856"/>
<dbReference type="GO" id="GO:0005829">
    <property type="term" value="C:cytosol"/>
    <property type="evidence" value="ECO:0007669"/>
    <property type="project" value="TreeGrafter"/>
</dbReference>
<proteinExistence type="predicted"/>
<dbReference type="PANTHER" id="PTHR15162">
    <property type="entry name" value="ASPARTOACYLASE"/>
    <property type="match status" value="1"/>
</dbReference>